<name>A0A3P8W325_CYNSE</name>
<evidence type="ECO:0000313" key="2">
    <source>
        <dbReference type="Ensembl" id="ENSCSEP00000018990.1"/>
    </source>
</evidence>
<dbReference type="PANTHER" id="PTHR44813:SF1">
    <property type="entry name" value="MITOGEN-ACTIVATED PROTEIN KINASE-BINDING PROTEIN 1"/>
    <property type="match status" value="1"/>
</dbReference>
<dbReference type="InterPro" id="IPR015943">
    <property type="entry name" value="WD40/YVTN_repeat-like_dom_sf"/>
</dbReference>
<dbReference type="Proteomes" id="UP000265120">
    <property type="component" value="Chromosome 1"/>
</dbReference>
<feature type="domain" description="MABP1/WDR62 first WD40" evidence="1">
    <location>
        <begin position="56"/>
        <end position="328"/>
    </location>
</feature>
<dbReference type="OMA" id="YGISCVT"/>
<proteinExistence type="predicted"/>
<dbReference type="InParanoid" id="A0A3P8W325"/>
<sequence length="329" mass="36356">MNAEGSGTIRSRIKNLLRSPSIKLRRRSDTCRHKEGRGDKVVLEKVLGITAAGNRALACDPRTGLLAYPAGCVTVLLNPRKNKQQHIFNSSRKAITTLAFSPDGKYVVTGESGHMPAVRLWDVSERLQVAELQEHKYGISCVTFSPNGKYIVSVGYQHDMMVNVWNWKKNVVVAANKVSSKVTAVSFSDDSSYFVTAGNRHVKFWYLDHAKTSKVNATVPLLGRSGLLGELRNNFFSDVACGRGRHASSTFCITSSGLLCEFNDRRLLDKWVELRTSQATSLSVADDVIFCGCSDGTVRAFSPINLHFLFTLPRPHFLGADISKMVDAR</sequence>
<dbReference type="STRING" id="244447.ENSCSEP00000018990"/>
<evidence type="ECO:0000313" key="3">
    <source>
        <dbReference type="Proteomes" id="UP000265120"/>
    </source>
</evidence>
<accession>A0A3P8W325</accession>
<dbReference type="FunFam" id="2.130.10.10:FF:000046">
    <property type="entry name" value="WD repeat-containing protein 62 isoform 1"/>
    <property type="match status" value="1"/>
</dbReference>
<dbReference type="PANTHER" id="PTHR44813">
    <property type="entry name" value="MITOGEN-ACTIVATED PROTEIN KINASE-BINDING PROTEIN 1"/>
    <property type="match status" value="1"/>
</dbReference>
<evidence type="ECO:0000259" key="1">
    <source>
        <dbReference type="Pfam" id="PF24780"/>
    </source>
</evidence>
<dbReference type="Ensembl" id="ENSCSET00000019224.1">
    <property type="protein sequence ID" value="ENSCSEP00000018990.1"/>
    <property type="gene ID" value="ENSCSEG00000012157.1"/>
</dbReference>
<protein>
    <recommendedName>
        <fullName evidence="1">MABP1/WDR62 first WD40 domain-containing protein</fullName>
    </recommendedName>
</protein>
<reference evidence="2" key="3">
    <citation type="submission" date="2025-09" db="UniProtKB">
        <authorList>
            <consortium name="Ensembl"/>
        </authorList>
    </citation>
    <scope>IDENTIFICATION</scope>
</reference>
<dbReference type="GO" id="GO:0046330">
    <property type="term" value="P:positive regulation of JNK cascade"/>
    <property type="evidence" value="ECO:0007669"/>
    <property type="project" value="TreeGrafter"/>
</dbReference>
<keyword evidence="3" id="KW-1185">Reference proteome</keyword>
<dbReference type="SMART" id="SM00320">
    <property type="entry name" value="WD40"/>
    <property type="match status" value="4"/>
</dbReference>
<dbReference type="AlphaFoldDB" id="A0A3P8W325"/>
<dbReference type="GeneTree" id="ENSGT00940000164564"/>
<dbReference type="Pfam" id="PF24780">
    <property type="entry name" value="WD40_MABP1-WDR62_1st"/>
    <property type="match status" value="1"/>
</dbReference>
<dbReference type="Gene3D" id="2.130.10.10">
    <property type="entry name" value="YVTN repeat-like/Quinoprotein amine dehydrogenase"/>
    <property type="match status" value="1"/>
</dbReference>
<dbReference type="InterPro" id="IPR056161">
    <property type="entry name" value="WD40_MABP1-WDR62_1st"/>
</dbReference>
<reference evidence="2" key="2">
    <citation type="submission" date="2025-08" db="UniProtKB">
        <authorList>
            <consortium name="Ensembl"/>
        </authorList>
    </citation>
    <scope>IDENTIFICATION</scope>
</reference>
<dbReference type="GO" id="GO:0043124">
    <property type="term" value="P:negative regulation of canonical NF-kappaB signal transduction"/>
    <property type="evidence" value="ECO:0007669"/>
    <property type="project" value="TreeGrafter"/>
</dbReference>
<dbReference type="SUPFAM" id="SSF50978">
    <property type="entry name" value="WD40 repeat-like"/>
    <property type="match status" value="1"/>
</dbReference>
<dbReference type="InterPro" id="IPR001680">
    <property type="entry name" value="WD40_rpt"/>
</dbReference>
<dbReference type="InterPro" id="IPR036322">
    <property type="entry name" value="WD40_repeat_dom_sf"/>
</dbReference>
<organism evidence="2 3">
    <name type="scientific">Cynoglossus semilaevis</name>
    <name type="common">Tongue sole</name>
    <dbReference type="NCBI Taxonomy" id="244447"/>
    <lineage>
        <taxon>Eukaryota</taxon>
        <taxon>Metazoa</taxon>
        <taxon>Chordata</taxon>
        <taxon>Craniata</taxon>
        <taxon>Vertebrata</taxon>
        <taxon>Euteleostomi</taxon>
        <taxon>Actinopterygii</taxon>
        <taxon>Neopterygii</taxon>
        <taxon>Teleostei</taxon>
        <taxon>Neoteleostei</taxon>
        <taxon>Acanthomorphata</taxon>
        <taxon>Carangaria</taxon>
        <taxon>Pleuronectiformes</taxon>
        <taxon>Pleuronectoidei</taxon>
        <taxon>Cynoglossidae</taxon>
        <taxon>Cynoglossinae</taxon>
        <taxon>Cynoglossus</taxon>
    </lineage>
</organism>
<dbReference type="GO" id="GO:0005737">
    <property type="term" value="C:cytoplasm"/>
    <property type="evidence" value="ECO:0007669"/>
    <property type="project" value="TreeGrafter"/>
</dbReference>
<reference evidence="2 3" key="1">
    <citation type="journal article" date="2014" name="Nat. Genet.">
        <title>Whole-genome sequence of a flatfish provides insights into ZW sex chromosome evolution and adaptation to a benthic lifestyle.</title>
        <authorList>
            <person name="Chen S."/>
            <person name="Zhang G."/>
            <person name="Shao C."/>
            <person name="Huang Q."/>
            <person name="Liu G."/>
            <person name="Zhang P."/>
            <person name="Song W."/>
            <person name="An N."/>
            <person name="Chalopin D."/>
            <person name="Volff J.N."/>
            <person name="Hong Y."/>
            <person name="Li Q."/>
            <person name="Sha Z."/>
            <person name="Zhou H."/>
            <person name="Xie M."/>
            <person name="Yu Q."/>
            <person name="Liu Y."/>
            <person name="Xiang H."/>
            <person name="Wang N."/>
            <person name="Wu K."/>
            <person name="Yang C."/>
            <person name="Zhou Q."/>
            <person name="Liao X."/>
            <person name="Yang L."/>
            <person name="Hu Q."/>
            <person name="Zhang J."/>
            <person name="Meng L."/>
            <person name="Jin L."/>
            <person name="Tian Y."/>
            <person name="Lian J."/>
            <person name="Yang J."/>
            <person name="Miao G."/>
            <person name="Liu S."/>
            <person name="Liang Z."/>
            <person name="Yan F."/>
            <person name="Li Y."/>
            <person name="Sun B."/>
            <person name="Zhang H."/>
            <person name="Zhang J."/>
            <person name="Zhu Y."/>
            <person name="Du M."/>
            <person name="Zhao Y."/>
            <person name="Schartl M."/>
            <person name="Tang Q."/>
            <person name="Wang J."/>
        </authorList>
    </citation>
    <scope>NUCLEOTIDE SEQUENCE</scope>
</reference>
<dbReference type="InterPro" id="IPR055292">
    <property type="entry name" value="MABP1"/>
</dbReference>